<evidence type="ECO:0000313" key="4">
    <source>
        <dbReference type="Proteomes" id="UP000177235"/>
    </source>
</evidence>
<feature type="region of interest" description="Disordered" evidence="1">
    <location>
        <begin position="52"/>
        <end position="72"/>
    </location>
</feature>
<dbReference type="EMBL" id="MFFF01000021">
    <property type="protein sequence ID" value="OGE99369.1"/>
    <property type="molecule type" value="Genomic_DNA"/>
</dbReference>
<comment type="caution">
    <text evidence="3">The sequence shown here is derived from an EMBL/GenBank/DDBJ whole genome shotgun (WGS) entry which is preliminary data.</text>
</comment>
<proteinExistence type="predicted"/>
<sequence length="343" mass="37191">MKKVFLLTVLLFVITAPLFAQKAQQEAGQIAAATSLSFPIPSPRVIINDAENDTWPAPPLPPPTAPGTPPMPPMPPLPRITMDIVTVQARSNGLQTIIALGFSGKTDMKKLAEEMVGNVYLDTDQDPGTGATVRYDQDSLRFEPRIGYEASISFWGFPRSGRAELYKVRGNDAGYYVQVEIVGQMLSMVIPNEVLGEFGDGEMHVAVAIADYQGVVDVAPNQGYGWITSIRKLSVSPDSSLMVTAQSFDIGITVEMDSPNSPFQKLVIYDGVDMTRNFESAETVGEIKQSIMTRGGKSFRYRVPANAMMPGEHTVGVFVIGHDGIAAKEVKYLVLQTSDPGSN</sequence>
<feature type="chain" id="PRO_5009520473" evidence="2">
    <location>
        <begin position="23"/>
        <end position="343"/>
    </location>
</feature>
<feature type="compositionally biased region" description="Pro residues" evidence="1">
    <location>
        <begin position="56"/>
        <end position="72"/>
    </location>
</feature>
<evidence type="ECO:0000256" key="2">
    <source>
        <dbReference type="SAM" id="SignalP"/>
    </source>
</evidence>
<reference evidence="3 4" key="1">
    <citation type="journal article" date="2016" name="Nat. Commun.">
        <title>Thousands of microbial genomes shed light on interconnected biogeochemical processes in an aquifer system.</title>
        <authorList>
            <person name="Anantharaman K."/>
            <person name="Brown C.T."/>
            <person name="Hug L.A."/>
            <person name="Sharon I."/>
            <person name="Castelle C.J."/>
            <person name="Probst A.J."/>
            <person name="Thomas B.C."/>
            <person name="Singh A."/>
            <person name="Wilkins M.J."/>
            <person name="Karaoz U."/>
            <person name="Brodie E.L."/>
            <person name="Williams K.H."/>
            <person name="Hubbard S.S."/>
            <person name="Banfield J.F."/>
        </authorList>
    </citation>
    <scope>NUCLEOTIDE SEQUENCE [LARGE SCALE GENOMIC DNA]</scope>
</reference>
<feature type="signal peptide" evidence="2">
    <location>
        <begin position="1"/>
        <end position="22"/>
    </location>
</feature>
<name>A0A1F5QB10_9BACT</name>
<protein>
    <submittedName>
        <fullName evidence="3">Uncharacterized protein</fullName>
    </submittedName>
</protein>
<dbReference type="AlphaFoldDB" id="A0A1F5QB10"/>
<gene>
    <name evidence="3" type="ORF">A3J05_00455</name>
</gene>
<evidence type="ECO:0000313" key="3">
    <source>
        <dbReference type="EMBL" id="OGE99369.1"/>
    </source>
</evidence>
<evidence type="ECO:0000256" key="1">
    <source>
        <dbReference type="SAM" id="MobiDB-lite"/>
    </source>
</evidence>
<organism evidence="3 4">
    <name type="scientific">Candidatus Doudnabacteria bacterium RIFCSPLOWO2_02_FULL_48_13</name>
    <dbReference type="NCBI Taxonomy" id="1817845"/>
    <lineage>
        <taxon>Bacteria</taxon>
        <taxon>Candidatus Doudnaibacteriota</taxon>
    </lineage>
</organism>
<keyword evidence="2" id="KW-0732">Signal</keyword>
<accession>A0A1F5QB10</accession>
<dbReference type="Proteomes" id="UP000177235">
    <property type="component" value="Unassembled WGS sequence"/>
</dbReference>